<reference evidence="3 4" key="1">
    <citation type="submission" date="2020-08" db="EMBL/GenBank/DDBJ databases">
        <authorList>
            <person name="Hejnol A."/>
        </authorList>
    </citation>
    <scope>NUCLEOTIDE SEQUENCE [LARGE SCALE GENOMIC DNA]</scope>
</reference>
<dbReference type="OrthoDB" id="109543at2759"/>
<keyword evidence="4" id="KW-1185">Reference proteome</keyword>
<dbReference type="Pfam" id="PF00179">
    <property type="entry name" value="UQ_con"/>
    <property type="match status" value="1"/>
</dbReference>
<feature type="compositionally biased region" description="Basic and acidic residues" evidence="1">
    <location>
        <begin position="520"/>
        <end position="538"/>
    </location>
</feature>
<comment type="caution">
    <text evidence="3">The sequence shown here is derived from an EMBL/GenBank/DDBJ whole genome shotgun (WGS) entry which is preliminary data.</text>
</comment>
<dbReference type="PROSITE" id="PS50127">
    <property type="entry name" value="UBC_2"/>
    <property type="match status" value="1"/>
</dbReference>
<dbReference type="PANTHER" id="PTHR24067">
    <property type="entry name" value="UBIQUITIN-CONJUGATING ENZYME E2"/>
    <property type="match status" value="1"/>
</dbReference>
<evidence type="ECO:0000259" key="2">
    <source>
        <dbReference type="PROSITE" id="PS50127"/>
    </source>
</evidence>
<dbReference type="Proteomes" id="UP000549394">
    <property type="component" value="Unassembled WGS sequence"/>
</dbReference>
<evidence type="ECO:0000313" key="4">
    <source>
        <dbReference type="Proteomes" id="UP000549394"/>
    </source>
</evidence>
<sequence length="550" mass="63301">MSSIGQKRVIKRLMKDLEELRENPISNISAEPLDENFLEWHCNFVHNGDVYHIILYFPECYPFKSPSAEFMPMGYQFTGGAASQGKKGTKVCLSIFSDFEYIHTEWADEKSVGWSPSYTVQTVLLNLLAFIIDNERDGSSNANVRLTKGFKCSDCGHSYAKPFPPLPEEASSKSASASRTVVVDYISKIKLNPKERPRNESELFGYGIIIEGQNRNIQLTSPCEYLLADSYYSMLKDTGSVTSMMKEKLQYFLPLFINPIHGQNLKPTFEKTVKALSTKLQMEDDIHKAIIKLLSNLMNSTVVQFSKSKVASEHHLNGYFALHRLLLWACDTYPKLRPMMEQRIENFIGKPDHRHKSMCPNIGEWLIMLAGSEKYRWGNVNTHVIEECWKRNVMWYLKDHSKLGDPSVDRDYRLSTTFQATQVSQKLIAFQVIFLDVAMPGNMPINNVIQRYDENNGFPSESMMKEIKARFKGLEEIKNYGDWFNVLNMKPPSKDTVFSLLKKSVKYAGETQGYYFNNSARRDQGRYNDRNRHQDRYNSGRYGGAGARRY</sequence>
<dbReference type="InterPro" id="IPR050113">
    <property type="entry name" value="Ub_conjugating_enzyme"/>
</dbReference>
<accession>A0A7I8V928</accession>
<dbReference type="SMART" id="SM00212">
    <property type="entry name" value="UBCc"/>
    <property type="match status" value="1"/>
</dbReference>
<feature type="region of interest" description="Disordered" evidence="1">
    <location>
        <begin position="519"/>
        <end position="550"/>
    </location>
</feature>
<evidence type="ECO:0000256" key="1">
    <source>
        <dbReference type="SAM" id="MobiDB-lite"/>
    </source>
</evidence>
<gene>
    <name evidence="3" type="ORF">DGYR_LOCUS1889</name>
</gene>
<name>A0A7I8V928_9ANNE</name>
<dbReference type="SUPFAM" id="SSF54495">
    <property type="entry name" value="UBC-like"/>
    <property type="match status" value="1"/>
</dbReference>
<dbReference type="InterPro" id="IPR000608">
    <property type="entry name" value="UBC"/>
</dbReference>
<organism evidence="3 4">
    <name type="scientific">Dimorphilus gyrociliatus</name>
    <dbReference type="NCBI Taxonomy" id="2664684"/>
    <lineage>
        <taxon>Eukaryota</taxon>
        <taxon>Metazoa</taxon>
        <taxon>Spiralia</taxon>
        <taxon>Lophotrochozoa</taxon>
        <taxon>Annelida</taxon>
        <taxon>Polychaeta</taxon>
        <taxon>Polychaeta incertae sedis</taxon>
        <taxon>Dinophilidae</taxon>
        <taxon>Dimorphilus</taxon>
    </lineage>
</organism>
<proteinExistence type="predicted"/>
<feature type="compositionally biased region" description="Gly residues" evidence="1">
    <location>
        <begin position="541"/>
        <end position="550"/>
    </location>
</feature>
<dbReference type="CDD" id="cd23955">
    <property type="entry name" value="UBCc_invertebrate"/>
    <property type="match status" value="1"/>
</dbReference>
<dbReference type="AlphaFoldDB" id="A0A7I8V928"/>
<protein>
    <recommendedName>
        <fullName evidence="2">UBC core domain-containing protein</fullName>
    </recommendedName>
</protein>
<feature type="domain" description="UBC core" evidence="2">
    <location>
        <begin position="8"/>
        <end position="176"/>
    </location>
</feature>
<dbReference type="Gene3D" id="3.10.110.10">
    <property type="entry name" value="Ubiquitin Conjugating Enzyme"/>
    <property type="match status" value="1"/>
</dbReference>
<evidence type="ECO:0000313" key="3">
    <source>
        <dbReference type="EMBL" id="CAD5112816.1"/>
    </source>
</evidence>
<dbReference type="InterPro" id="IPR016135">
    <property type="entry name" value="UBQ-conjugating_enzyme/RWD"/>
</dbReference>
<dbReference type="EMBL" id="CAJFCJ010000003">
    <property type="protein sequence ID" value="CAD5112816.1"/>
    <property type="molecule type" value="Genomic_DNA"/>
</dbReference>